<gene>
    <name evidence="1" type="ORF">sle1_086</name>
</gene>
<proteinExistence type="predicted"/>
<dbReference type="KEGG" id="sle:sle1_086"/>
<evidence type="ECO:0000313" key="2">
    <source>
        <dbReference type="Proteomes" id="UP000035016"/>
    </source>
</evidence>
<sequence length="77" mass="8667">MRRFVSKREIIRRLERVEALLAQPTPAPLAGQQAAFSVATIGHHTFEGPGLHCRADLFGQTCGEHRDAHQHLEDRRA</sequence>
<keyword evidence="1" id="KW-0614">Plasmid</keyword>
<reference evidence="2" key="1">
    <citation type="submission" date="2015-02" db="EMBL/GenBank/DDBJ databases">
        <authorList>
            <person name="Gomez-Escribano P.J."/>
        </authorList>
    </citation>
    <scope>NUCLEOTIDE SEQUENCE [LARGE SCALE GENOMIC DNA]</scope>
    <source>
        <strain evidence="2">C34 (DSM 42122 / NRRL B-24963)</strain>
        <plasmid evidence="2">pSLE1</plasmid>
    </source>
</reference>
<dbReference type="AlphaFoldDB" id="A0A0F7VMF6"/>
<organism evidence="1 2">
    <name type="scientific">Streptomyces leeuwenhoekii</name>
    <dbReference type="NCBI Taxonomy" id="1437453"/>
    <lineage>
        <taxon>Bacteria</taxon>
        <taxon>Bacillati</taxon>
        <taxon>Actinomycetota</taxon>
        <taxon>Actinomycetes</taxon>
        <taxon>Kitasatosporales</taxon>
        <taxon>Streptomycetaceae</taxon>
        <taxon>Streptomyces</taxon>
    </lineage>
</organism>
<dbReference type="EMBL" id="LN831788">
    <property type="protein sequence ID" value="CQR59253.1"/>
    <property type="molecule type" value="Genomic_DNA"/>
</dbReference>
<accession>A0A0F7VMF6</accession>
<protein>
    <submittedName>
        <fullName evidence="1">Sle1_086 protein</fullName>
    </submittedName>
</protein>
<dbReference type="PATRIC" id="fig|1437453.6.peg.7212"/>
<geneLocation type="plasmid" evidence="1 2">
    <name>pSLE1</name>
</geneLocation>
<name>A0A0F7VMF6_STRLW</name>
<evidence type="ECO:0000313" key="1">
    <source>
        <dbReference type="EMBL" id="CQR59253.1"/>
    </source>
</evidence>
<dbReference type="RefSeq" id="WP_047121285.1">
    <property type="nucleotide sequence ID" value="NZ_LN831788.1"/>
</dbReference>
<dbReference type="Proteomes" id="UP000035016">
    <property type="component" value="Plasmid pSLE1"/>
</dbReference>